<dbReference type="eggNOG" id="ENOG502QSQ4">
    <property type="taxonomic scope" value="Eukaryota"/>
</dbReference>
<dbReference type="VEuPathDB" id="FungiDB:MELLADRAFT_33462"/>
<evidence type="ECO:0000256" key="5">
    <source>
        <dbReference type="ARBA" id="ARBA00023085"/>
    </source>
</evidence>
<dbReference type="PROSITE" id="PS00503">
    <property type="entry name" value="PECTINESTERASE_2"/>
    <property type="match status" value="1"/>
</dbReference>
<feature type="non-terminal residue" evidence="10">
    <location>
        <position position="1"/>
    </location>
</feature>
<keyword evidence="5 8" id="KW-0063">Aspartyl esterase</keyword>
<dbReference type="Proteomes" id="UP000001072">
    <property type="component" value="Unassembled WGS sequence"/>
</dbReference>
<evidence type="ECO:0000259" key="9">
    <source>
        <dbReference type="Pfam" id="PF01095"/>
    </source>
</evidence>
<dbReference type="UniPathway" id="UPA00545">
    <property type="reaction ID" value="UER00823"/>
</dbReference>
<comment type="function">
    <text evidence="8">Involved in maceration and soft-rotting of plant tissue.</text>
</comment>
<keyword evidence="11" id="KW-1185">Reference proteome</keyword>
<keyword evidence="8" id="KW-0964">Secreted</keyword>
<comment type="pathway">
    <text evidence="1 8">Glycan metabolism; pectin degradation; 2-dehydro-3-deoxy-D-gluconate from pectin: step 1/5.</text>
</comment>
<dbReference type="EMBL" id="GL883093">
    <property type="protein sequence ID" value="EGG11032.1"/>
    <property type="molecule type" value="Genomic_DNA"/>
</dbReference>
<evidence type="ECO:0000313" key="10">
    <source>
        <dbReference type="EMBL" id="EGG11032.1"/>
    </source>
</evidence>
<reference evidence="11" key="1">
    <citation type="journal article" date="2011" name="Proc. Natl. Acad. Sci. U.S.A.">
        <title>Obligate biotrophy features unraveled by the genomic analysis of rust fungi.</title>
        <authorList>
            <person name="Duplessis S."/>
            <person name="Cuomo C.A."/>
            <person name="Lin Y.-C."/>
            <person name="Aerts A."/>
            <person name="Tisserant E."/>
            <person name="Veneault-Fourrey C."/>
            <person name="Joly D.L."/>
            <person name="Hacquard S."/>
            <person name="Amselem J."/>
            <person name="Cantarel B.L."/>
            <person name="Chiu R."/>
            <person name="Coutinho P.M."/>
            <person name="Feau N."/>
            <person name="Field M."/>
            <person name="Frey P."/>
            <person name="Gelhaye E."/>
            <person name="Goldberg J."/>
            <person name="Grabherr M.G."/>
            <person name="Kodira C.D."/>
            <person name="Kohler A."/>
            <person name="Kuees U."/>
            <person name="Lindquist E.A."/>
            <person name="Lucas S.M."/>
            <person name="Mago R."/>
            <person name="Mauceli E."/>
            <person name="Morin E."/>
            <person name="Murat C."/>
            <person name="Pangilinan J.L."/>
            <person name="Park R."/>
            <person name="Pearson M."/>
            <person name="Quesneville H."/>
            <person name="Rouhier N."/>
            <person name="Sakthikumar S."/>
            <person name="Salamov A.A."/>
            <person name="Schmutz J."/>
            <person name="Selles B."/>
            <person name="Shapiro H."/>
            <person name="Tanguay P."/>
            <person name="Tuskan G.A."/>
            <person name="Henrissat B."/>
            <person name="Van de Peer Y."/>
            <person name="Rouze P."/>
            <person name="Ellis J.G."/>
            <person name="Dodds P.N."/>
            <person name="Schein J.E."/>
            <person name="Zhong S."/>
            <person name="Hamelin R.C."/>
            <person name="Grigoriev I.V."/>
            <person name="Szabo L.J."/>
            <person name="Martin F."/>
        </authorList>
    </citation>
    <scope>NUCLEOTIDE SEQUENCE [LARGE SCALE GENOMIC DNA]</scope>
    <source>
        <strain evidence="11">98AG31 / pathotype 3-4-7</strain>
    </source>
</reference>
<dbReference type="InterPro" id="IPR012334">
    <property type="entry name" value="Pectin_lyas_fold"/>
</dbReference>
<dbReference type="Gene3D" id="2.160.20.10">
    <property type="entry name" value="Single-stranded right-handed beta-helix, Pectin lyase-like"/>
    <property type="match status" value="1"/>
</dbReference>
<dbReference type="HOGENOM" id="CLU_012243_1_0_1"/>
<proteinExistence type="inferred from homology"/>
<dbReference type="InterPro" id="IPR011050">
    <property type="entry name" value="Pectin_lyase_fold/virulence"/>
</dbReference>
<evidence type="ECO:0000256" key="4">
    <source>
        <dbReference type="ARBA" id="ARBA00022801"/>
    </source>
</evidence>
<dbReference type="PANTHER" id="PTHR31321:SF137">
    <property type="entry name" value="PECTIN METHYL ESTERASE (EUROFUNG)"/>
    <property type="match status" value="1"/>
</dbReference>
<dbReference type="GO" id="GO:0042545">
    <property type="term" value="P:cell wall modification"/>
    <property type="evidence" value="ECO:0007669"/>
    <property type="project" value="UniProtKB-UniRule"/>
</dbReference>
<gene>
    <name evidence="10" type="ORF">MELLADRAFT_33462</name>
</gene>
<evidence type="ECO:0000256" key="7">
    <source>
        <dbReference type="PROSITE-ProRule" id="PRU10040"/>
    </source>
</evidence>
<name>F4R9S4_MELLP</name>
<dbReference type="GO" id="GO:0045490">
    <property type="term" value="P:pectin catabolic process"/>
    <property type="evidence" value="ECO:0007669"/>
    <property type="project" value="UniProtKB-UniRule"/>
</dbReference>
<dbReference type="OrthoDB" id="2019149at2759"/>
<evidence type="ECO:0000256" key="6">
    <source>
        <dbReference type="ARBA" id="ARBA00047928"/>
    </source>
</evidence>
<comment type="catalytic activity">
    <reaction evidence="6 8">
        <text>[(1-&gt;4)-alpha-D-galacturonosyl methyl ester](n) + n H2O = [(1-&gt;4)-alpha-D-galacturonosyl](n) + n methanol + n H(+)</text>
        <dbReference type="Rhea" id="RHEA:22380"/>
        <dbReference type="Rhea" id="RHEA-COMP:14570"/>
        <dbReference type="Rhea" id="RHEA-COMP:14573"/>
        <dbReference type="ChEBI" id="CHEBI:15377"/>
        <dbReference type="ChEBI" id="CHEBI:15378"/>
        <dbReference type="ChEBI" id="CHEBI:17790"/>
        <dbReference type="ChEBI" id="CHEBI:140522"/>
        <dbReference type="ChEBI" id="CHEBI:140523"/>
        <dbReference type="EC" id="3.1.1.11"/>
    </reaction>
</comment>
<dbReference type="Pfam" id="PF01095">
    <property type="entry name" value="Pectinesterase"/>
    <property type="match status" value="1"/>
</dbReference>
<dbReference type="InterPro" id="IPR000070">
    <property type="entry name" value="Pectinesterase_cat"/>
</dbReference>
<comment type="subcellular location">
    <subcellularLocation>
        <location evidence="8">Secreted</location>
    </subcellularLocation>
</comment>
<evidence type="ECO:0000256" key="8">
    <source>
        <dbReference type="RuleBase" id="RU000589"/>
    </source>
</evidence>
<dbReference type="AlphaFoldDB" id="F4R9S4"/>
<dbReference type="EC" id="3.1.1.11" evidence="3 8"/>
<dbReference type="SUPFAM" id="SSF51126">
    <property type="entry name" value="Pectin lyase-like"/>
    <property type="match status" value="1"/>
</dbReference>
<organism evidence="11">
    <name type="scientific">Melampsora larici-populina (strain 98AG31 / pathotype 3-4-7)</name>
    <name type="common">Poplar leaf rust fungus</name>
    <dbReference type="NCBI Taxonomy" id="747676"/>
    <lineage>
        <taxon>Eukaryota</taxon>
        <taxon>Fungi</taxon>
        <taxon>Dikarya</taxon>
        <taxon>Basidiomycota</taxon>
        <taxon>Pucciniomycotina</taxon>
        <taxon>Pucciniomycetes</taxon>
        <taxon>Pucciniales</taxon>
        <taxon>Melampsoraceae</taxon>
        <taxon>Melampsora</taxon>
    </lineage>
</organism>
<comment type="similarity">
    <text evidence="2">Belongs to the pectinesterase family.</text>
</comment>
<accession>F4R9S4</accession>
<dbReference type="GO" id="GO:0005576">
    <property type="term" value="C:extracellular region"/>
    <property type="evidence" value="ECO:0007669"/>
    <property type="project" value="UniProtKB-SubCell"/>
</dbReference>
<dbReference type="STRING" id="747676.F4R9S4"/>
<dbReference type="RefSeq" id="XP_007405634.1">
    <property type="nucleotide sequence ID" value="XM_007405572.1"/>
</dbReference>
<dbReference type="InterPro" id="IPR033131">
    <property type="entry name" value="Pectinesterase_Asp_AS"/>
</dbReference>
<evidence type="ECO:0000256" key="1">
    <source>
        <dbReference type="ARBA" id="ARBA00005184"/>
    </source>
</evidence>
<dbReference type="InParanoid" id="F4R9S4"/>
<dbReference type="GO" id="GO:0030599">
    <property type="term" value="F:pectinesterase activity"/>
    <property type="evidence" value="ECO:0007669"/>
    <property type="project" value="UniProtKB-UniRule"/>
</dbReference>
<evidence type="ECO:0000313" key="11">
    <source>
        <dbReference type="Proteomes" id="UP000001072"/>
    </source>
</evidence>
<keyword evidence="4 8" id="KW-0378">Hydrolase</keyword>
<dbReference type="KEGG" id="mlr:MELLADRAFT_33462"/>
<feature type="active site" evidence="7">
    <location>
        <position position="102"/>
    </location>
</feature>
<keyword evidence="8" id="KW-0961">Cell wall biogenesis/degradation</keyword>
<dbReference type="GeneID" id="18927296"/>
<evidence type="ECO:0000256" key="2">
    <source>
        <dbReference type="ARBA" id="ARBA00008891"/>
    </source>
</evidence>
<evidence type="ECO:0000256" key="3">
    <source>
        <dbReference type="ARBA" id="ARBA00013229"/>
    </source>
</evidence>
<protein>
    <recommendedName>
        <fullName evidence="3 8">Pectinesterase</fullName>
        <ecNumber evidence="3 8">3.1.1.11</ecNumber>
    </recommendedName>
</protein>
<dbReference type="PANTHER" id="PTHR31321">
    <property type="entry name" value="ACYL-COA THIOESTER HYDROLASE YBHC-RELATED"/>
    <property type="match status" value="1"/>
</dbReference>
<feature type="domain" description="Pectinesterase catalytic" evidence="9">
    <location>
        <begin position="40"/>
        <end position="217"/>
    </location>
</feature>
<sequence>PLIVQGETDDPTTYIGNKVTIQIALSAKDAGNDSASATVNVLKHENLVNNYGNGTDTQALALSAKGSRQGFYGCSFSSFQDTLRAYKGTQLYSRCYIEGAVDFIFGRDSMTWFEQTTIGIKASNSKETITASGRNYEESLGFFLFNQAKIISVGAKAKSAYLGRPWGIFARVGFQNSFMSDVINPVGWIGWNVPLDLRIDFIEFEEFNNTGPGSLGKRELSKSLLKPYVLSDILQLNYTEWVDFNYL</sequence>